<proteinExistence type="predicted"/>
<dbReference type="GeneID" id="136803595"/>
<evidence type="ECO:0000259" key="4">
    <source>
        <dbReference type="Pfam" id="PF23338"/>
    </source>
</evidence>
<dbReference type="PANTHER" id="PTHR20991">
    <property type="entry name" value="PARATHYROID HORMONE-RESPONSIVE B1 GENE"/>
    <property type="match status" value="1"/>
</dbReference>
<dbReference type="OrthoDB" id="10262646at2759"/>
<organism evidence="6 7">
    <name type="scientific">Clytia hemisphaerica</name>
    <dbReference type="NCBI Taxonomy" id="252671"/>
    <lineage>
        <taxon>Eukaryota</taxon>
        <taxon>Metazoa</taxon>
        <taxon>Cnidaria</taxon>
        <taxon>Hydrozoa</taxon>
        <taxon>Hydroidolina</taxon>
        <taxon>Leptothecata</taxon>
        <taxon>Obeliida</taxon>
        <taxon>Clytiidae</taxon>
        <taxon>Clytia</taxon>
    </lineage>
</organism>
<evidence type="ECO:0000313" key="7">
    <source>
        <dbReference type="Proteomes" id="UP000594262"/>
    </source>
</evidence>
<feature type="domain" description="PTHB1 hairpin" evidence="4">
    <location>
        <begin position="623"/>
        <end position="725"/>
    </location>
</feature>
<dbReference type="InterPro" id="IPR055362">
    <property type="entry name" value="PTHB1_pf_dom"/>
</dbReference>
<dbReference type="InterPro" id="IPR055364">
    <property type="entry name" value="PTHB1_CtH_dom"/>
</dbReference>
<dbReference type="InterPro" id="IPR055363">
    <property type="entry name" value="PTHB1_hp_dom"/>
</dbReference>
<dbReference type="RefSeq" id="XP_066916421.1">
    <property type="nucleotide sequence ID" value="XM_067060320.1"/>
</dbReference>
<feature type="domain" description="PTHB1 C-terminal helix bundle" evidence="5">
    <location>
        <begin position="728"/>
        <end position="802"/>
    </location>
</feature>
<evidence type="ECO:0000259" key="2">
    <source>
        <dbReference type="Pfam" id="PF14728"/>
    </source>
</evidence>
<dbReference type="Pfam" id="PF23337">
    <property type="entry name" value="PTHB1_pf"/>
    <property type="match status" value="1"/>
</dbReference>
<sequence>MSLFQARDWWTTWCGGADEEFDQGSLCIANIDNNPNGFDKVIVGSLNGVLRIYTPQADGFKPEHLMLEMQMNNPILQLSAGKFVPASEALHLAVLHPRMLCVYSVTAVSGSVEHGNHYTIAMVYEHKLERSASSMVYGAFGNVKKSDFMCVLSMDGVLSFYEQETFSFKAYIPDFLLPGPLLYLGVTDCFVISTAGRLIECYKYRNLAASSQNKAKKIIPEWTKSIGDHAISLSSVYGSICVLGERTIYYLSNAGDVMMMKKLEYNPSAFHTYENPVLSDTRMTLTGTFNKSLQIYKGTQLSWAAQLPHVPVAIKIANFEDLKGLIVTLDEFGQINCSFLGTDPSLFTAPSMERPGNFEELEKELRYLNGVIRDAESGQEVVKAMEPVEALELKVQVNETLDRVSKYPQNIEDEGEASIPGFPSITVKITLRCTGTKVVENVTLHCAAKFPIVCTEPHIFIPVVEYQGPETTHEVSFYTTGDSIPSDLEISVTASYLTDEEVPRVIQDFAQLPMSLITKGCPPIKQAHYKITIDTNKDPVNLGEIFTEMVKDTVIPVPVLGIEYIGGPVVSILSSKQSNRYRLQSDQFEAMWLVLHQFLKRMKEHFKNSNERGTPFKASFQGPVPLPEYFELIDNHFNIRLSLESYKNLLQQRAHQFRVIQKRLLTRFKDKTPSPLQHLDTILEGTYKQILAIGEENENCQLSLVHAGSALSSGTNLLNNLIKLNTGMGDEDFKVLEASLSPVVTDGLEQGWEETVNSNISYLLRTCLAKSTKEQNNVLPTLTMGTDTMKLKKNIGAMVERLNKGAKLTLKNNDSFSDETLADRLTDETSGKIRQAVDAIAEETSQA</sequence>
<protein>
    <recommendedName>
        <fullName evidence="8">Protein PTHB1</fullName>
    </recommendedName>
</protein>
<dbReference type="AlphaFoldDB" id="A0A7M5WZD7"/>
<dbReference type="Proteomes" id="UP000594262">
    <property type="component" value="Unplaced"/>
</dbReference>
<dbReference type="Pfam" id="PF14727">
    <property type="entry name" value="PHTB1_N"/>
    <property type="match status" value="1"/>
</dbReference>
<dbReference type="GO" id="GO:0060271">
    <property type="term" value="P:cilium assembly"/>
    <property type="evidence" value="ECO:0007669"/>
    <property type="project" value="TreeGrafter"/>
</dbReference>
<dbReference type="Pfam" id="PF23339">
    <property type="entry name" value="PTHB1_CtH"/>
    <property type="match status" value="1"/>
</dbReference>
<dbReference type="GO" id="GO:0016020">
    <property type="term" value="C:membrane"/>
    <property type="evidence" value="ECO:0007669"/>
    <property type="project" value="TreeGrafter"/>
</dbReference>
<dbReference type="InterPro" id="IPR028073">
    <property type="entry name" value="PHTB1_N_dom"/>
</dbReference>
<dbReference type="InterPro" id="IPR028074">
    <property type="entry name" value="PHTB1_GAE_dom"/>
</dbReference>
<feature type="domain" description="PTHB1 GAE" evidence="2">
    <location>
        <begin position="422"/>
        <end position="507"/>
    </location>
</feature>
<evidence type="ECO:0000259" key="5">
    <source>
        <dbReference type="Pfam" id="PF23339"/>
    </source>
</evidence>
<feature type="domain" description="PTHB1 platform" evidence="3">
    <location>
        <begin position="513"/>
        <end position="621"/>
    </location>
</feature>
<dbReference type="InterPro" id="IPR026511">
    <property type="entry name" value="PTHB1"/>
</dbReference>
<accession>A0A7M5WZD7</accession>
<evidence type="ECO:0000259" key="3">
    <source>
        <dbReference type="Pfam" id="PF23337"/>
    </source>
</evidence>
<dbReference type="PANTHER" id="PTHR20991:SF0">
    <property type="entry name" value="PROTEIN PTHB1"/>
    <property type="match status" value="1"/>
</dbReference>
<name>A0A7M5WZD7_9CNID</name>
<evidence type="ECO:0000259" key="1">
    <source>
        <dbReference type="Pfam" id="PF14727"/>
    </source>
</evidence>
<keyword evidence="7" id="KW-1185">Reference proteome</keyword>
<dbReference type="Pfam" id="PF23338">
    <property type="entry name" value="PTHB1_hp"/>
    <property type="match status" value="1"/>
</dbReference>
<dbReference type="Pfam" id="PF14728">
    <property type="entry name" value="PTHB1_GAE"/>
    <property type="match status" value="1"/>
</dbReference>
<dbReference type="GO" id="GO:0034464">
    <property type="term" value="C:BBSome"/>
    <property type="evidence" value="ECO:0007669"/>
    <property type="project" value="InterPro"/>
</dbReference>
<reference evidence="6" key="1">
    <citation type="submission" date="2021-01" db="UniProtKB">
        <authorList>
            <consortium name="EnsemblMetazoa"/>
        </authorList>
    </citation>
    <scope>IDENTIFICATION</scope>
</reference>
<dbReference type="EnsemblMetazoa" id="CLYHEMT015375.1">
    <property type="protein sequence ID" value="CLYHEMP015375.1"/>
    <property type="gene ID" value="CLYHEMG015375"/>
</dbReference>
<evidence type="ECO:0000313" key="6">
    <source>
        <dbReference type="EnsemblMetazoa" id="CLYHEMP015375.1"/>
    </source>
</evidence>
<evidence type="ECO:0008006" key="8">
    <source>
        <dbReference type="Google" id="ProtNLM"/>
    </source>
</evidence>
<feature type="domain" description="PTHB1 N-terminal" evidence="1">
    <location>
        <begin position="1"/>
        <end position="344"/>
    </location>
</feature>